<reference evidence="11 12" key="1">
    <citation type="submission" date="2016-05" db="EMBL/GenBank/DDBJ databases">
        <title>First whole genome sequencing of Entamoeba histolytica HM1:IMSS-clone-6.</title>
        <authorList>
            <person name="Mukherjee Avik.K."/>
            <person name="Izumyama S."/>
            <person name="Nakada-Tsukui K."/>
            <person name="Nozaki T."/>
        </authorList>
    </citation>
    <scope>NUCLEOTIDE SEQUENCE [LARGE SCALE GENOMIC DNA]</scope>
    <source>
        <strain evidence="11 12">HM1:IMSS clone 6</strain>
    </source>
</reference>
<protein>
    <recommendedName>
        <fullName evidence="10">Ubiquitin-like domain-containing protein</fullName>
    </recommendedName>
</protein>
<dbReference type="VEuPathDB" id="AmoebaDB:EHI_135110"/>
<dbReference type="VEuPathDB" id="AmoebaDB:KM1_008310"/>
<dbReference type="VEuPathDB" id="AmoebaDB:EHI5A_009640"/>
<dbReference type="Pfam" id="PF00240">
    <property type="entry name" value="ubiquitin"/>
    <property type="match status" value="1"/>
</dbReference>
<evidence type="ECO:0000256" key="8">
    <source>
        <dbReference type="ARBA" id="ARBA00023136"/>
    </source>
</evidence>
<dbReference type="PANTHER" id="PTHR10556:SF35">
    <property type="entry name" value="3-OXO-5-ALPHA-STEROID 4-DEHYDROGENASE FAMILY PROTEIN"/>
    <property type="match status" value="1"/>
</dbReference>
<keyword evidence="6 9" id="KW-1133">Transmembrane helix</keyword>
<organism evidence="11 12">
    <name type="scientific">Entamoeba histolytica</name>
    <dbReference type="NCBI Taxonomy" id="5759"/>
    <lineage>
        <taxon>Eukaryota</taxon>
        <taxon>Amoebozoa</taxon>
        <taxon>Evosea</taxon>
        <taxon>Archamoebae</taxon>
        <taxon>Mastigamoebida</taxon>
        <taxon>Entamoebidae</taxon>
        <taxon>Entamoeba</taxon>
    </lineage>
</organism>
<name>A0A5K1U9X3_ENTHI</name>
<comment type="caution">
    <text evidence="11">The sequence shown here is derived from an EMBL/GenBank/DDBJ whole genome shotgun (WGS) entry which is preliminary data.</text>
</comment>
<dbReference type="GO" id="GO:0006629">
    <property type="term" value="P:lipid metabolic process"/>
    <property type="evidence" value="ECO:0007669"/>
    <property type="project" value="UniProtKB-KW"/>
</dbReference>
<feature type="transmembrane region" description="Helical" evidence="9">
    <location>
        <begin position="110"/>
        <end position="128"/>
    </location>
</feature>
<sequence length="287" mass="32753">MHLTINYQNKEYPITVEETEIVANLKNEIDNLINISIDRLELKCNGIVLDCNSHTLNSYKVTDHCKIEVTILPPQLHSSLLFPSNAIYSICAILLVYFSTHPSIPSLEETTESTAMISCIILIVYLVFKSLFSLFLDYPAKPTVGLARAMFTAITGVLICAMLSFELCYRKNETSTLCTIIGAINCMSCTMGLYYHHTYLSKGYNAFGELAYFPSKALYSFISCPNNLFEGLFFTSFMFCTSFTKTSIILCILNWVAMVMLSQRQHNAYKKTFKNFPIRYRFIPFIW</sequence>
<feature type="transmembrane region" description="Helical" evidence="9">
    <location>
        <begin position="148"/>
        <end position="169"/>
    </location>
</feature>
<accession>A0A5K1U9X3</accession>
<evidence type="ECO:0000313" key="11">
    <source>
        <dbReference type="EMBL" id="GAT94855.1"/>
    </source>
</evidence>
<evidence type="ECO:0000256" key="1">
    <source>
        <dbReference type="ARBA" id="ARBA00004477"/>
    </source>
</evidence>
<dbReference type="PROSITE" id="PS50053">
    <property type="entry name" value="UBIQUITIN_2"/>
    <property type="match status" value="1"/>
</dbReference>
<comment type="similarity">
    <text evidence="2">Belongs to the steroid 5-alpha reductase family.</text>
</comment>
<feature type="transmembrane region" description="Helical" evidence="9">
    <location>
        <begin position="236"/>
        <end position="261"/>
    </location>
</feature>
<dbReference type="Proteomes" id="UP000078387">
    <property type="component" value="Unassembled WGS sequence"/>
</dbReference>
<dbReference type="InterPro" id="IPR000626">
    <property type="entry name" value="Ubiquitin-like_dom"/>
</dbReference>
<dbReference type="InterPro" id="IPR039357">
    <property type="entry name" value="SRD5A/TECR"/>
</dbReference>
<evidence type="ECO:0000256" key="2">
    <source>
        <dbReference type="ARBA" id="ARBA00007742"/>
    </source>
</evidence>
<dbReference type="OMA" id="IVAICIM"/>
<keyword evidence="8 9" id="KW-0472">Membrane</keyword>
<evidence type="ECO:0000256" key="4">
    <source>
        <dbReference type="ARBA" id="ARBA00022692"/>
    </source>
</evidence>
<evidence type="ECO:0000256" key="3">
    <source>
        <dbReference type="ARBA" id="ARBA00022516"/>
    </source>
</evidence>
<gene>
    <name evidence="11" type="ORF">CL6EHI_135110</name>
</gene>
<keyword evidence="4 9" id="KW-0812">Transmembrane</keyword>
<dbReference type="AlphaFoldDB" id="A0A5K1U9X3"/>
<feature type="transmembrane region" description="Helical" evidence="9">
    <location>
        <begin position="176"/>
        <end position="195"/>
    </location>
</feature>
<evidence type="ECO:0000313" key="12">
    <source>
        <dbReference type="Proteomes" id="UP000078387"/>
    </source>
</evidence>
<dbReference type="CDD" id="cd17039">
    <property type="entry name" value="Ubl_ubiquitin_like"/>
    <property type="match status" value="1"/>
</dbReference>
<keyword evidence="3" id="KW-0444">Lipid biosynthesis</keyword>
<dbReference type="GO" id="GO:0005789">
    <property type="term" value="C:endoplasmic reticulum membrane"/>
    <property type="evidence" value="ECO:0007669"/>
    <property type="project" value="UniProtKB-SubCell"/>
</dbReference>
<dbReference type="InterPro" id="IPR001104">
    <property type="entry name" value="3-oxo-5_a-steroid_4-DH_C"/>
</dbReference>
<dbReference type="SUPFAM" id="SSF54236">
    <property type="entry name" value="Ubiquitin-like"/>
    <property type="match status" value="1"/>
</dbReference>
<evidence type="ECO:0000256" key="5">
    <source>
        <dbReference type="ARBA" id="ARBA00022857"/>
    </source>
</evidence>
<evidence type="ECO:0000256" key="9">
    <source>
        <dbReference type="SAM" id="Phobius"/>
    </source>
</evidence>
<dbReference type="VEuPathDB" id="AmoebaDB:EHI8A_164950"/>
<dbReference type="Pfam" id="PF02544">
    <property type="entry name" value="Steroid_dh"/>
    <property type="match status" value="1"/>
</dbReference>
<dbReference type="PANTHER" id="PTHR10556">
    <property type="entry name" value="3-OXO-5-ALPHA-STEROID 4-DEHYDROGENASE"/>
    <property type="match status" value="1"/>
</dbReference>
<dbReference type="VEuPathDB" id="AmoebaDB:EHI7A_146690"/>
<dbReference type="InterPro" id="IPR029071">
    <property type="entry name" value="Ubiquitin-like_domsf"/>
</dbReference>
<dbReference type="Gene3D" id="3.10.20.90">
    <property type="entry name" value="Phosphatidylinositol 3-kinase Catalytic Subunit, Chain A, domain 1"/>
    <property type="match status" value="1"/>
</dbReference>
<feature type="domain" description="Ubiquitin-like" evidence="10">
    <location>
        <begin position="1"/>
        <end position="71"/>
    </location>
</feature>
<dbReference type="GO" id="GO:0016627">
    <property type="term" value="F:oxidoreductase activity, acting on the CH-CH group of donors"/>
    <property type="evidence" value="ECO:0007669"/>
    <property type="project" value="InterPro"/>
</dbReference>
<comment type="subcellular location">
    <subcellularLocation>
        <location evidence="1">Endoplasmic reticulum membrane</location>
        <topology evidence="1">Multi-pass membrane protein</topology>
    </subcellularLocation>
</comment>
<keyword evidence="7" id="KW-0443">Lipid metabolism</keyword>
<evidence type="ECO:0000256" key="6">
    <source>
        <dbReference type="ARBA" id="ARBA00022989"/>
    </source>
</evidence>
<evidence type="ECO:0000259" key="10">
    <source>
        <dbReference type="PROSITE" id="PS50053"/>
    </source>
</evidence>
<evidence type="ECO:0000256" key="7">
    <source>
        <dbReference type="ARBA" id="ARBA00023098"/>
    </source>
</evidence>
<dbReference type="EMBL" id="BDEQ01000001">
    <property type="protein sequence ID" value="GAT94855.1"/>
    <property type="molecule type" value="Genomic_DNA"/>
</dbReference>
<keyword evidence="5" id="KW-0521">NADP</keyword>
<feature type="transmembrane region" description="Helical" evidence="9">
    <location>
        <begin position="80"/>
        <end position="98"/>
    </location>
</feature>
<proteinExistence type="inferred from homology"/>